<feature type="signal peptide" evidence="1">
    <location>
        <begin position="1"/>
        <end position="22"/>
    </location>
</feature>
<dbReference type="RefSeq" id="WP_303481685.1">
    <property type="nucleotide sequence ID" value="NZ_JAUOPJ010000004.1"/>
</dbReference>
<sequence length="169" mass="18236">MSYPSHILVAAVLSVAASPVWAICAGNQETVFACSLGAKQVELCLTPTEDRVTYRFGPAQAPKIELTRDFDEISMQPWHGIGRTIWDRVTIPNGDYSYSLSWSLDKIDQEISGGIEVARGETVLASLTCVGAGEGGAIMGRLETLSVAMQDAGFCRSETYEALREGPCE</sequence>
<accession>A0AAW7XV45</accession>
<name>A0AAW7XV45_9RHOB</name>
<reference evidence="2" key="1">
    <citation type="submission" date="2023-07" db="EMBL/GenBank/DDBJ databases">
        <title>Genome content predicts the carbon catabolic preferences of heterotrophic bacteria.</title>
        <authorList>
            <person name="Gralka M."/>
        </authorList>
    </citation>
    <scope>NUCLEOTIDE SEQUENCE</scope>
    <source>
        <strain evidence="2">I2M02</strain>
    </source>
</reference>
<comment type="caution">
    <text evidence="2">The sequence shown here is derived from an EMBL/GenBank/DDBJ whole genome shotgun (WGS) entry which is preliminary data.</text>
</comment>
<feature type="chain" id="PRO_5043914005" evidence="1">
    <location>
        <begin position="23"/>
        <end position="169"/>
    </location>
</feature>
<evidence type="ECO:0000313" key="2">
    <source>
        <dbReference type="EMBL" id="MDO6456728.1"/>
    </source>
</evidence>
<dbReference type="Proteomes" id="UP001169823">
    <property type="component" value="Unassembled WGS sequence"/>
</dbReference>
<gene>
    <name evidence="2" type="ORF">Q4494_06520</name>
</gene>
<protein>
    <submittedName>
        <fullName evidence="2">Uncharacterized protein</fullName>
    </submittedName>
</protein>
<organism evidence="2 3">
    <name type="scientific">Celeribacter halophilus</name>
    <dbReference type="NCBI Taxonomy" id="576117"/>
    <lineage>
        <taxon>Bacteria</taxon>
        <taxon>Pseudomonadati</taxon>
        <taxon>Pseudomonadota</taxon>
        <taxon>Alphaproteobacteria</taxon>
        <taxon>Rhodobacterales</taxon>
        <taxon>Roseobacteraceae</taxon>
        <taxon>Celeribacter</taxon>
    </lineage>
</organism>
<dbReference type="EMBL" id="JAUOPJ010000004">
    <property type="protein sequence ID" value="MDO6456728.1"/>
    <property type="molecule type" value="Genomic_DNA"/>
</dbReference>
<dbReference type="AlphaFoldDB" id="A0AAW7XV45"/>
<evidence type="ECO:0000313" key="3">
    <source>
        <dbReference type="Proteomes" id="UP001169823"/>
    </source>
</evidence>
<keyword evidence="1" id="KW-0732">Signal</keyword>
<proteinExistence type="predicted"/>
<evidence type="ECO:0000256" key="1">
    <source>
        <dbReference type="SAM" id="SignalP"/>
    </source>
</evidence>